<dbReference type="RefSeq" id="XP_028137037.1">
    <property type="nucleotide sequence ID" value="XM_028281236.1"/>
</dbReference>
<accession>A0A6P7FQI6</accession>
<keyword evidence="2" id="KW-1133">Transmembrane helix</keyword>
<protein>
    <submittedName>
        <fullName evidence="3">Uncharacterized protein LOC114331620</fullName>
    </submittedName>
</protein>
<name>A0A6P7FQI6_DIAVI</name>
<evidence type="ECO:0000256" key="1">
    <source>
        <dbReference type="SAM" id="MobiDB-lite"/>
    </source>
</evidence>
<keyword evidence="2" id="KW-0812">Transmembrane</keyword>
<reference evidence="3" key="1">
    <citation type="submission" date="2025-08" db="UniProtKB">
        <authorList>
            <consortium name="RefSeq"/>
        </authorList>
    </citation>
    <scope>IDENTIFICATION</scope>
    <source>
        <tissue evidence="3">Whole insect</tissue>
    </source>
</reference>
<keyword evidence="2" id="KW-0472">Membrane</keyword>
<evidence type="ECO:0000313" key="3">
    <source>
        <dbReference type="RefSeq" id="XP_028137037.1"/>
    </source>
</evidence>
<sequence>MTEDGEQTPPTPGSSTSGNDVDVEKAENIKSLQAGEDNEPLEKAKEKPPRTYVVYTEYQPNYDINSKNYCNRTAYLLCFWILTFQYTLLGIFIMLSACYLLMRGDFKKC</sequence>
<evidence type="ECO:0000256" key="2">
    <source>
        <dbReference type="SAM" id="Phobius"/>
    </source>
</evidence>
<dbReference type="InterPro" id="IPR040350">
    <property type="entry name" value="TMEM272"/>
</dbReference>
<proteinExistence type="predicted"/>
<dbReference type="AlphaFoldDB" id="A0A6P7FQI6"/>
<dbReference type="PANTHER" id="PTHR33444:SF2">
    <property type="entry name" value="MARVEL DOMAIN-CONTAINING PROTEIN"/>
    <property type="match status" value="1"/>
</dbReference>
<dbReference type="InParanoid" id="A0A6P7FQI6"/>
<gene>
    <name evidence="3" type="primary">LOC114331620</name>
</gene>
<feature type="region of interest" description="Disordered" evidence="1">
    <location>
        <begin position="1"/>
        <end position="48"/>
    </location>
</feature>
<feature type="transmembrane region" description="Helical" evidence="2">
    <location>
        <begin position="74"/>
        <end position="102"/>
    </location>
</feature>
<organism evidence="3">
    <name type="scientific">Diabrotica virgifera virgifera</name>
    <name type="common">western corn rootworm</name>
    <dbReference type="NCBI Taxonomy" id="50390"/>
    <lineage>
        <taxon>Eukaryota</taxon>
        <taxon>Metazoa</taxon>
        <taxon>Ecdysozoa</taxon>
        <taxon>Arthropoda</taxon>
        <taxon>Hexapoda</taxon>
        <taxon>Insecta</taxon>
        <taxon>Pterygota</taxon>
        <taxon>Neoptera</taxon>
        <taxon>Endopterygota</taxon>
        <taxon>Coleoptera</taxon>
        <taxon>Polyphaga</taxon>
        <taxon>Cucujiformia</taxon>
        <taxon>Chrysomeloidea</taxon>
        <taxon>Chrysomelidae</taxon>
        <taxon>Galerucinae</taxon>
        <taxon>Diabroticina</taxon>
        <taxon>Diabroticites</taxon>
        <taxon>Diabrotica</taxon>
    </lineage>
</organism>
<dbReference type="PANTHER" id="PTHR33444">
    <property type="entry name" value="SI:DKEY-19B23.12-RELATED"/>
    <property type="match status" value="1"/>
</dbReference>